<gene>
    <name evidence="3" type="ORF">FOY51_11815</name>
</gene>
<dbReference type="RefSeq" id="WP_149430407.1">
    <property type="nucleotide sequence ID" value="NZ_VLNY01000004.1"/>
</dbReference>
<evidence type="ECO:0008006" key="5">
    <source>
        <dbReference type="Google" id="ProtNLM"/>
    </source>
</evidence>
<dbReference type="EMBL" id="VLNY01000004">
    <property type="protein sequence ID" value="KAA0023149.1"/>
    <property type="molecule type" value="Genomic_DNA"/>
</dbReference>
<evidence type="ECO:0000313" key="4">
    <source>
        <dbReference type="Proteomes" id="UP000322244"/>
    </source>
</evidence>
<evidence type="ECO:0000313" key="3">
    <source>
        <dbReference type="EMBL" id="KAA0023149.1"/>
    </source>
</evidence>
<dbReference type="AlphaFoldDB" id="A0A5A7SCP5"/>
<accession>A0A5A7SCP5</accession>
<reference evidence="3 4" key="1">
    <citation type="submission" date="2019-07" db="EMBL/GenBank/DDBJ databases">
        <title>Rhodococcus cavernicolus sp. nov., isolated from a cave.</title>
        <authorList>
            <person name="Lee S.D."/>
        </authorList>
    </citation>
    <scope>NUCLEOTIDE SEQUENCE [LARGE SCALE GENOMIC DNA]</scope>
    <source>
        <strain evidence="3 4">C1-24</strain>
    </source>
</reference>
<keyword evidence="2" id="KW-1133">Transmembrane helix</keyword>
<evidence type="ECO:0000256" key="1">
    <source>
        <dbReference type="SAM" id="MobiDB-lite"/>
    </source>
</evidence>
<evidence type="ECO:0000256" key="2">
    <source>
        <dbReference type="SAM" id="Phobius"/>
    </source>
</evidence>
<organism evidence="3 4">
    <name type="scientific">Antrihabitans cavernicola</name>
    <dbReference type="NCBI Taxonomy" id="2495913"/>
    <lineage>
        <taxon>Bacteria</taxon>
        <taxon>Bacillati</taxon>
        <taxon>Actinomycetota</taxon>
        <taxon>Actinomycetes</taxon>
        <taxon>Mycobacteriales</taxon>
        <taxon>Nocardiaceae</taxon>
        <taxon>Antrihabitans</taxon>
    </lineage>
</organism>
<keyword evidence="2" id="KW-0812">Transmembrane</keyword>
<keyword evidence="2" id="KW-0472">Membrane</keyword>
<proteinExistence type="predicted"/>
<sequence>MLVLTLLLAAVGFALLVIALITGSVVWAWICITVCIIGALLLLASALSRRDRGGSSEPAASAPAVQQQQRGRHSRP</sequence>
<name>A0A5A7SCP5_9NOCA</name>
<feature type="region of interest" description="Disordered" evidence="1">
    <location>
        <begin position="51"/>
        <end position="76"/>
    </location>
</feature>
<feature type="transmembrane region" description="Helical" evidence="2">
    <location>
        <begin position="26"/>
        <end position="47"/>
    </location>
</feature>
<comment type="caution">
    <text evidence="3">The sequence shown here is derived from an EMBL/GenBank/DDBJ whole genome shotgun (WGS) entry which is preliminary data.</text>
</comment>
<feature type="compositionally biased region" description="Low complexity" evidence="1">
    <location>
        <begin position="55"/>
        <end position="69"/>
    </location>
</feature>
<dbReference type="Proteomes" id="UP000322244">
    <property type="component" value="Unassembled WGS sequence"/>
</dbReference>
<keyword evidence="4" id="KW-1185">Reference proteome</keyword>
<protein>
    <recommendedName>
        <fullName evidence="5">DUF2207 domain-containing protein</fullName>
    </recommendedName>
</protein>